<comment type="caution">
    <text evidence="1">The sequence shown here is derived from an EMBL/GenBank/DDBJ whole genome shotgun (WGS) entry which is preliminary data.</text>
</comment>
<sequence length="99" mass="11356">MLTKDLQRVEIDVDNDSLSFFEANSEKSSNLGQPQGATRVFLISNENYSVFQDIVKKDTTAQLDEQLLNFNFLGRVSEEMKDEVDLVIPVKALRMEKNR</sequence>
<gene>
    <name evidence="1" type="ORF">CVLEPA_LOCUS18823</name>
</gene>
<protein>
    <submittedName>
        <fullName evidence="1">Uncharacterized protein</fullName>
    </submittedName>
</protein>
<dbReference type="Proteomes" id="UP001642483">
    <property type="component" value="Unassembled WGS sequence"/>
</dbReference>
<evidence type="ECO:0000313" key="1">
    <source>
        <dbReference type="EMBL" id="CAK8686789.1"/>
    </source>
</evidence>
<organism evidence="1 2">
    <name type="scientific">Clavelina lepadiformis</name>
    <name type="common">Light-bulb sea squirt</name>
    <name type="synonym">Ascidia lepadiformis</name>
    <dbReference type="NCBI Taxonomy" id="159417"/>
    <lineage>
        <taxon>Eukaryota</taxon>
        <taxon>Metazoa</taxon>
        <taxon>Chordata</taxon>
        <taxon>Tunicata</taxon>
        <taxon>Ascidiacea</taxon>
        <taxon>Aplousobranchia</taxon>
        <taxon>Clavelinidae</taxon>
        <taxon>Clavelina</taxon>
    </lineage>
</organism>
<reference evidence="1 2" key="1">
    <citation type="submission" date="2024-02" db="EMBL/GenBank/DDBJ databases">
        <authorList>
            <person name="Daric V."/>
            <person name="Darras S."/>
        </authorList>
    </citation>
    <scope>NUCLEOTIDE SEQUENCE [LARGE SCALE GENOMIC DNA]</scope>
</reference>
<evidence type="ECO:0000313" key="2">
    <source>
        <dbReference type="Proteomes" id="UP001642483"/>
    </source>
</evidence>
<proteinExistence type="predicted"/>
<accession>A0ABP0G845</accession>
<keyword evidence="2" id="KW-1185">Reference proteome</keyword>
<name>A0ABP0G845_CLALP</name>
<dbReference type="EMBL" id="CAWYQH010000103">
    <property type="protein sequence ID" value="CAK8686789.1"/>
    <property type="molecule type" value="Genomic_DNA"/>
</dbReference>